<evidence type="ECO:0000313" key="3">
    <source>
        <dbReference type="Proteomes" id="UP001064489"/>
    </source>
</evidence>
<feature type="compositionally biased region" description="Low complexity" evidence="1">
    <location>
        <begin position="160"/>
        <end position="193"/>
    </location>
</feature>
<dbReference type="EMBL" id="JAJSOW010000101">
    <property type="protein sequence ID" value="KAI9180165.1"/>
    <property type="molecule type" value="Genomic_DNA"/>
</dbReference>
<proteinExistence type="predicted"/>
<dbReference type="InterPro" id="IPR009297">
    <property type="entry name" value="DUF952"/>
</dbReference>
<protein>
    <recommendedName>
        <fullName evidence="4">DUF952 domain-containing protein</fullName>
    </recommendedName>
</protein>
<dbReference type="AlphaFoldDB" id="A0AAD5IWY3"/>
<reference evidence="2" key="1">
    <citation type="journal article" date="2022" name="Plant J.">
        <title>Strategies of tolerance reflected in two North American maple genomes.</title>
        <authorList>
            <person name="McEvoy S.L."/>
            <person name="Sezen U.U."/>
            <person name="Trouern-Trend A."/>
            <person name="McMahon S.M."/>
            <person name="Schaberg P.G."/>
            <person name="Yang J."/>
            <person name="Wegrzyn J.L."/>
            <person name="Swenson N.G."/>
        </authorList>
    </citation>
    <scope>NUCLEOTIDE SEQUENCE</scope>
    <source>
        <strain evidence="2">91603</strain>
    </source>
</reference>
<gene>
    <name evidence="2" type="ORF">LWI28_001911</name>
</gene>
<dbReference type="PANTHER" id="PTHR34129:SF1">
    <property type="entry name" value="DUF952 DOMAIN-CONTAINING PROTEIN"/>
    <property type="match status" value="1"/>
</dbReference>
<evidence type="ECO:0000256" key="1">
    <source>
        <dbReference type="SAM" id="MobiDB-lite"/>
    </source>
</evidence>
<dbReference type="Proteomes" id="UP001064489">
    <property type="component" value="Chromosome 4"/>
</dbReference>
<dbReference type="Gene3D" id="3.20.170.20">
    <property type="entry name" value="Protein of unknown function DUF952"/>
    <property type="match status" value="1"/>
</dbReference>
<name>A0AAD5IWY3_ACENE</name>
<keyword evidence="3" id="KW-1185">Reference proteome</keyword>
<dbReference type="PANTHER" id="PTHR34129">
    <property type="entry name" value="BLR1139 PROTEIN"/>
    <property type="match status" value="1"/>
</dbReference>
<accession>A0AAD5IWY3</accession>
<reference evidence="2" key="2">
    <citation type="submission" date="2023-02" db="EMBL/GenBank/DDBJ databases">
        <authorList>
            <person name="Swenson N.G."/>
            <person name="Wegrzyn J.L."/>
            <person name="Mcevoy S.L."/>
        </authorList>
    </citation>
    <scope>NUCLEOTIDE SEQUENCE</scope>
    <source>
        <strain evidence="2">91603</strain>
        <tissue evidence="2">Leaf</tissue>
    </source>
</reference>
<dbReference type="SUPFAM" id="SSF56399">
    <property type="entry name" value="ADP-ribosylation"/>
    <property type="match status" value="1"/>
</dbReference>
<comment type="caution">
    <text evidence="2">The sequence shown here is derived from an EMBL/GenBank/DDBJ whole genome shotgun (WGS) entry which is preliminary data.</text>
</comment>
<evidence type="ECO:0008006" key="4">
    <source>
        <dbReference type="Google" id="ProtNLM"/>
    </source>
</evidence>
<evidence type="ECO:0000313" key="2">
    <source>
        <dbReference type="EMBL" id="KAI9180165.1"/>
    </source>
</evidence>
<feature type="region of interest" description="Disordered" evidence="1">
    <location>
        <begin position="155"/>
        <end position="213"/>
    </location>
</feature>
<organism evidence="2 3">
    <name type="scientific">Acer negundo</name>
    <name type="common">Box elder</name>
    <dbReference type="NCBI Taxonomy" id="4023"/>
    <lineage>
        <taxon>Eukaryota</taxon>
        <taxon>Viridiplantae</taxon>
        <taxon>Streptophyta</taxon>
        <taxon>Embryophyta</taxon>
        <taxon>Tracheophyta</taxon>
        <taxon>Spermatophyta</taxon>
        <taxon>Magnoliopsida</taxon>
        <taxon>eudicotyledons</taxon>
        <taxon>Gunneridae</taxon>
        <taxon>Pentapetalae</taxon>
        <taxon>rosids</taxon>
        <taxon>malvids</taxon>
        <taxon>Sapindales</taxon>
        <taxon>Sapindaceae</taxon>
        <taxon>Hippocastanoideae</taxon>
        <taxon>Acereae</taxon>
        <taxon>Acer</taxon>
    </lineage>
</organism>
<dbReference type="Pfam" id="PF06108">
    <property type="entry name" value="DUF952"/>
    <property type="match status" value="1"/>
</dbReference>
<sequence length="213" mass="22200">MSGKGEEFVYRISTAQEWENLQKDGSTFGGQLDKSTGCFHLSNLDQVQSTLQNFFLNTKLDLFLLQIDVKKLGDGLIYELVDGTNSFPHFYGPSKSFAPLPLEAVTKAEKLTLSDVWLCVHLMISFIIKLNACAIQGNWKDPKECVAICSAEDSGGDNGSGAVEEGSSAGSAGGATEDGSRSGGAAAAKSGSGKVSGAGGAAEDESDTAGRAC</sequence>